<dbReference type="Pfam" id="PF09982">
    <property type="entry name" value="LpxR"/>
    <property type="match status" value="1"/>
</dbReference>
<feature type="chain" id="PRO_5027049586" evidence="1">
    <location>
        <begin position="26"/>
        <end position="329"/>
    </location>
</feature>
<dbReference type="EMBL" id="JAABOQ010000003">
    <property type="protein sequence ID" value="NER17177.1"/>
    <property type="molecule type" value="Genomic_DNA"/>
</dbReference>
<comment type="caution">
    <text evidence="2">The sequence shown here is derived from an EMBL/GenBank/DDBJ whole genome shotgun (WGS) entry which is preliminary data.</text>
</comment>
<dbReference type="Proteomes" id="UP000474296">
    <property type="component" value="Unassembled WGS sequence"/>
</dbReference>
<dbReference type="AlphaFoldDB" id="A0A6M0CNW8"/>
<name>A0A6M0CNW8_9FLAO</name>
<protein>
    <submittedName>
        <fullName evidence="2">DUF2219 family protein</fullName>
    </submittedName>
</protein>
<dbReference type="RefSeq" id="WP_164031399.1">
    <property type="nucleotide sequence ID" value="NZ_JAABOQ010000003.1"/>
</dbReference>
<gene>
    <name evidence="2" type="ORF">GWK10_08140</name>
</gene>
<dbReference type="InterPro" id="IPR037107">
    <property type="entry name" value="Put_OMP_sf"/>
</dbReference>
<keyword evidence="3" id="KW-1185">Reference proteome</keyword>
<proteinExistence type="predicted"/>
<evidence type="ECO:0000313" key="2">
    <source>
        <dbReference type="EMBL" id="NER17177.1"/>
    </source>
</evidence>
<keyword evidence="1" id="KW-0732">Signal</keyword>
<reference evidence="2 3" key="1">
    <citation type="submission" date="2020-01" db="EMBL/GenBank/DDBJ databases">
        <title>Spongiivirga citrea KCTC 32990T.</title>
        <authorList>
            <person name="Wang G."/>
        </authorList>
    </citation>
    <scope>NUCLEOTIDE SEQUENCE [LARGE SCALE GENOMIC DNA]</scope>
    <source>
        <strain evidence="2 3">KCTC 32990</strain>
    </source>
</reference>
<sequence length="329" mass="37144">MKKKVLRLFKSSLLAFFAGIFCVAAQETDTYKNQLSFSTDNDIFVIGRDFDRYYSFGIKLGYQFKTERFLGLQKLFKNKIDQSYTIDASLEGFTSSNAEKFAATIDIEGPENFDRPWTGILYAQLKTTYAFERSFVRLGLLTGIMGPSSQAGALQLYWHADISNDLEYEGWQFQNPDQLLLNISSEYIYDLTPTSKTFGLFAGGQARFGNLYIDAMPVFGFRLGLFESISKTASFGNQLMANKKVTEYFFQSKFGLGLVAFDGTAQGNLLRSDSPYKIDDLSNSFATMIHGIHLNADWLTLGLVYTWEYGRVVPKSTHIYGGLHGSVRF</sequence>
<dbReference type="Gene3D" id="2.40.128.140">
    <property type="entry name" value="Outer membrane protein"/>
    <property type="match status" value="1"/>
</dbReference>
<evidence type="ECO:0000313" key="3">
    <source>
        <dbReference type="Proteomes" id="UP000474296"/>
    </source>
</evidence>
<accession>A0A6M0CNW8</accession>
<feature type="signal peptide" evidence="1">
    <location>
        <begin position="1"/>
        <end position="25"/>
    </location>
</feature>
<organism evidence="2 3">
    <name type="scientific">Spongiivirga citrea</name>
    <dbReference type="NCBI Taxonomy" id="1481457"/>
    <lineage>
        <taxon>Bacteria</taxon>
        <taxon>Pseudomonadati</taxon>
        <taxon>Bacteroidota</taxon>
        <taxon>Flavobacteriia</taxon>
        <taxon>Flavobacteriales</taxon>
        <taxon>Flavobacteriaceae</taxon>
        <taxon>Spongiivirga</taxon>
    </lineage>
</organism>
<dbReference type="InterPro" id="IPR018707">
    <property type="entry name" value="LpxR"/>
</dbReference>
<evidence type="ECO:0000256" key="1">
    <source>
        <dbReference type="SAM" id="SignalP"/>
    </source>
</evidence>